<sequence>MARITRRHVSRAVSASVVAAALAFPTSLTVVTAAPHTGDGVTAGTAAQTTPPSPDPPTEPSPPDPPSTPPSDPPEPTGPSDPPEPTGPSDPPDPTEPSDTPTSDTSEQNGTPDGGETTGPEEKTDGVTPEPTEAQKKEIEEVTEILTQELTEAPAELASSVSELTTVLEEVEAPEAPPQEREGVIESAKEIAAALEVINDPGTPAEVREKLIGVVKRMVSALDAAGAPGIPPEERAATILTVERCTSVLRVIGDPATPRELRDHLVNTIDQVYDVLMSSEDAYPARGGNAERRRADAAQQSRRDAVTIGVALETVGRSETSEGNQHGLAETADEASSSLQENSDPRVSEKEREEARKEADEQLARLNEQMKEIALAQGLPDVPLGEAAEVCANAVFKSVPDDRALTRGLERLTPEQWDAEGVKDFWKAREAGPDSLDVQAQLQNNEYDNAPFEVAPLVTGLAGVVPADELFGTVGLPGLHCLRSARHLDQQGVRTDTWLELAEEA</sequence>
<feature type="signal peptide" evidence="2">
    <location>
        <begin position="1"/>
        <end position="23"/>
    </location>
</feature>
<reference evidence="4" key="1">
    <citation type="journal article" date="2019" name="Int. J. Syst. Evol. Microbiol.">
        <title>The Global Catalogue of Microorganisms (GCM) 10K type strain sequencing project: providing services to taxonomists for standard genome sequencing and annotation.</title>
        <authorList>
            <consortium name="The Broad Institute Genomics Platform"/>
            <consortium name="The Broad Institute Genome Sequencing Center for Infectious Disease"/>
            <person name="Wu L."/>
            <person name="Ma J."/>
        </authorList>
    </citation>
    <scope>NUCLEOTIDE SEQUENCE [LARGE SCALE GENOMIC DNA]</scope>
    <source>
        <strain evidence="4">JCM 4816</strain>
    </source>
</reference>
<evidence type="ECO:0000313" key="3">
    <source>
        <dbReference type="EMBL" id="GAA3504932.1"/>
    </source>
</evidence>
<feature type="region of interest" description="Disordered" evidence="1">
    <location>
        <begin position="283"/>
        <end position="360"/>
    </location>
</feature>
<dbReference type="Proteomes" id="UP001501455">
    <property type="component" value="Unassembled WGS sequence"/>
</dbReference>
<feature type="chain" id="PRO_5045746903" description="Secreted protein" evidence="2">
    <location>
        <begin position="24"/>
        <end position="505"/>
    </location>
</feature>
<feature type="region of interest" description="Disordered" evidence="1">
    <location>
        <begin position="34"/>
        <end position="138"/>
    </location>
</feature>
<protein>
    <recommendedName>
        <fullName evidence="5">Secreted protein</fullName>
    </recommendedName>
</protein>
<feature type="compositionally biased region" description="Pro residues" evidence="1">
    <location>
        <begin position="51"/>
        <end position="95"/>
    </location>
</feature>
<feature type="compositionally biased region" description="Low complexity" evidence="1">
    <location>
        <begin position="97"/>
        <end position="111"/>
    </location>
</feature>
<evidence type="ECO:0000313" key="4">
    <source>
        <dbReference type="Proteomes" id="UP001501455"/>
    </source>
</evidence>
<evidence type="ECO:0008006" key="5">
    <source>
        <dbReference type="Google" id="ProtNLM"/>
    </source>
</evidence>
<feature type="compositionally biased region" description="Basic and acidic residues" evidence="1">
    <location>
        <begin position="343"/>
        <end position="360"/>
    </location>
</feature>
<accession>A0ABP6UBB7</accession>
<organism evidence="3 4">
    <name type="scientific">Streptomyces prasinosporus</name>
    <dbReference type="NCBI Taxonomy" id="68256"/>
    <lineage>
        <taxon>Bacteria</taxon>
        <taxon>Bacillati</taxon>
        <taxon>Actinomycetota</taxon>
        <taxon>Actinomycetes</taxon>
        <taxon>Kitasatosporales</taxon>
        <taxon>Streptomycetaceae</taxon>
        <taxon>Streptomyces</taxon>
        <taxon>Streptomyces albogriseolus group</taxon>
    </lineage>
</organism>
<evidence type="ECO:0000256" key="1">
    <source>
        <dbReference type="SAM" id="MobiDB-lite"/>
    </source>
</evidence>
<name>A0ABP6UBB7_9ACTN</name>
<evidence type="ECO:0000256" key="2">
    <source>
        <dbReference type="SAM" id="SignalP"/>
    </source>
</evidence>
<keyword evidence="4" id="KW-1185">Reference proteome</keyword>
<gene>
    <name evidence="3" type="ORF">GCM10019016_120450</name>
</gene>
<dbReference type="EMBL" id="BAAAXF010000082">
    <property type="protein sequence ID" value="GAA3504932.1"/>
    <property type="molecule type" value="Genomic_DNA"/>
</dbReference>
<keyword evidence="2" id="KW-0732">Signal</keyword>
<feature type="compositionally biased region" description="Basic and acidic residues" evidence="1">
    <location>
        <begin position="289"/>
        <end position="305"/>
    </location>
</feature>
<proteinExistence type="predicted"/>
<comment type="caution">
    <text evidence="3">The sequence shown here is derived from an EMBL/GenBank/DDBJ whole genome shotgun (WGS) entry which is preliminary data.</text>
</comment>